<sequence>MYQIAINRVAGGLRLLRSLIDMGDVAILRGVFHRNEAYIERHATETERLVLASVRKIMDSMIEEERNLGVGACLNLSHPSVAEAYQRPVKRIVDIVDARGGLKLQGG</sequence>
<evidence type="ECO:0000313" key="2">
    <source>
        <dbReference type="Proteomes" id="UP000006575"/>
    </source>
</evidence>
<name>Q1MHA9_RHIJ3</name>
<keyword evidence="2" id="KW-1185">Reference proteome</keyword>
<dbReference type="EMBL" id="AM236080">
    <property type="protein sequence ID" value="CAK07656.1"/>
    <property type="molecule type" value="Genomic_DNA"/>
</dbReference>
<accession>Q1MHA9</accession>
<organism evidence="1 2">
    <name type="scientific">Rhizobium johnstonii (strain DSM 114642 / LMG 32736 / 3841)</name>
    <name type="common">Rhizobium leguminosarum bv. viciae</name>
    <dbReference type="NCBI Taxonomy" id="216596"/>
    <lineage>
        <taxon>Bacteria</taxon>
        <taxon>Pseudomonadati</taxon>
        <taxon>Pseudomonadota</taxon>
        <taxon>Alphaproteobacteria</taxon>
        <taxon>Hyphomicrobiales</taxon>
        <taxon>Rhizobiaceae</taxon>
        <taxon>Rhizobium/Agrobacterium group</taxon>
        <taxon>Rhizobium</taxon>
        <taxon>Rhizobium johnstonii</taxon>
    </lineage>
</organism>
<dbReference type="RefSeq" id="WP_011651763.1">
    <property type="nucleotide sequence ID" value="NC_008380.1"/>
</dbReference>
<dbReference type="KEGG" id="rle:RL2164"/>
<dbReference type="HOGENOM" id="CLU_2207933_0_0_5"/>
<dbReference type="EnsemblBacteria" id="CAK07656">
    <property type="protein sequence ID" value="CAK07656"/>
    <property type="gene ID" value="RL2164"/>
</dbReference>
<dbReference type="AlphaFoldDB" id="Q1MHA9"/>
<dbReference type="GeneID" id="303207171"/>
<gene>
    <name evidence="1" type="ordered locus">RL2164</name>
</gene>
<protein>
    <submittedName>
        <fullName evidence="1">Uncharacterized protein</fullName>
    </submittedName>
</protein>
<dbReference type="Proteomes" id="UP000006575">
    <property type="component" value="Chromosome"/>
</dbReference>
<proteinExistence type="predicted"/>
<reference evidence="1 2" key="1">
    <citation type="journal article" date="2006" name="Genome Biol.">
        <title>The genome of Rhizobium leguminosarum has recognizable core and accessory components.</title>
        <authorList>
            <person name="Young J.W."/>
            <person name="Crossman L.C."/>
            <person name="Johnston A.W.B."/>
            <person name="Thomson N.R."/>
            <person name="Ghazoui Z.F."/>
            <person name="Hull K.H."/>
            <person name="Wexler M."/>
            <person name="Curson A.R.J."/>
            <person name="Todd J.D."/>
            <person name="Poole P.S."/>
            <person name="Mauchline T.H."/>
            <person name="East A.K."/>
            <person name="Quail M.A."/>
            <person name="Churcher C."/>
            <person name="Arrowsmith C."/>
            <person name="Cherevach A."/>
            <person name="Chillingworth T."/>
            <person name="Clarke K."/>
            <person name="Cronin A."/>
            <person name="Davis P."/>
            <person name="Fraser A."/>
            <person name="Hance Z."/>
            <person name="Hauser H."/>
            <person name="Jagels K."/>
            <person name="Moule S."/>
            <person name="Mungall K."/>
            <person name="Norbertczak H."/>
            <person name="Rabbinowitsch E."/>
            <person name="Sanders M."/>
            <person name="Simmonds M."/>
            <person name="Whitehead S."/>
            <person name="Parkhill J."/>
        </authorList>
    </citation>
    <scope>NUCLEOTIDE SEQUENCE [LARGE SCALE GENOMIC DNA]</scope>
    <source>
        <strain evidence="2">DSM 114642 / LMG 32736 / 3841</strain>
    </source>
</reference>
<evidence type="ECO:0000313" key="1">
    <source>
        <dbReference type="EMBL" id="CAK07656.1"/>
    </source>
</evidence>